<sequence>MEERVVSFPRASVETELNCQAKRFFDHEKKMTWEEMKKHYPEEWLLITDFDLDGSGQLLDGIVNRHAKDKDEVYRLPALNQSTAFRYTGESTF</sequence>
<reference evidence="1" key="1">
    <citation type="submission" date="2019-02" db="EMBL/GenBank/DDBJ databases">
        <authorList>
            <person name="Gruber-Vodicka R. H."/>
            <person name="Seah K. B. B."/>
        </authorList>
    </citation>
    <scope>NUCLEOTIDE SEQUENCE</scope>
    <source>
        <strain evidence="1">BECK_BZ131</strain>
    </source>
</reference>
<proteinExistence type="predicted"/>
<dbReference type="AlphaFoldDB" id="A0A450TRL8"/>
<accession>A0A450TRL8</accession>
<protein>
    <submittedName>
        <fullName evidence="1">Uncharacterized protein</fullName>
    </submittedName>
</protein>
<evidence type="ECO:0000313" key="1">
    <source>
        <dbReference type="EMBL" id="VFJ70903.1"/>
    </source>
</evidence>
<gene>
    <name evidence="1" type="ORF">BECKFW1821C_GA0114237_102516</name>
</gene>
<dbReference type="EMBL" id="CAADFE010000025">
    <property type="protein sequence ID" value="VFJ70903.1"/>
    <property type="molecule type" value="Genomic_DNA"/>
</dbReference>
<organism evidence="1">
    <name type="scientific">Candidatus Kentrum sp. FW</name>
    <dbReference type="NCBI Taxonomy" id="2126338"/>
    <lineage>
        <taxon>Bacteria</taxon>
        <taxon>Pseudomonadati</taxon>
        <taxon>Pseudomonadota</taxon>
        <taxon>Gammaproteobacteria</taxon>
        <taxon>Candidatus Kentrum</taxon>
    </lineage>
</organism>
<name>A0A450TRL8_9GAMM</name>